<protein>
    <recommendedName>
        <fullName evidence="3">STAS domain-containing protein</fullName>
    </recommendedName>
</protein>
<gene>
    <name evidence="1" type="ORF">ACFO3O_06460</name>
</gene>
<proteinExistence type="predicted"/>
<dbReference type="Gene3D" id="3.30.750.24">
    <property type="entry name" value="STAS domain"/>
    <property type="match status" value="1"/>
</dbReference>
<dbReference type="EMBL" id="JBHSFV010000003">
    <property type="protein sequence ID" value="MFC4633541.1"/>
    <property type="molecule type" value="Genomic_DNA"/>
</dbReference>
<evidence type="ECO:0000313" key="1">
    <source>
        <dbReference type="EMBL" id="MFC4633541.1"/>
    </source>
</evidence>
<dbReference type="Proteomes" id="UP001596043">
    <property type="component" value="Unassembled WGS sequence"/>
</dbReference>
<reference evidence="2" key="1">
    <citation type="journal article" date="2019" name="Int. J. Syst. Evol. Microbiol.">
        <title>The Global Catalogue of Microorganisms (GCM) 10K type strain sequencing project: providing services to taxonomists for standard genome sequencing and annotation.</title>
        <authorList>
            <consortium name="The Broad Institute Genomics Platform"/>
            <consortium name="The Broad Institute Genome Sequencing Center for Infectious Disease"/>
            <person name="Wu L."/>
            <person name="Ma J."/>
        </authorList>
    </citation>
    <scope>NUCLEOTIDE SEQUENCE [LARGE SCALE GENOMIC DNA]</scope>
    <source>
        <strain evidence="2">YJ-61-S</strain>
    </source>
</reference>
<dbReference type="RefSeq" id="WP_379977751.1">
    <property type="nucleotide sequence ID" value="NZ_JBHSFV010000003.1"/>
</dbReference>
<accession>A0ABV9HW46</accession>
<evidence type="ECO:0008006" key="3">
    <source>
        <dbReference type="Google" id="ProtNLM"/>
    </source>
</evidence>
<comment type="caution">
    <text evidence="1">The sequence shown here is derived from an EMBL/GenBank/DDBJ whole genome shotgun (WGS) entry which is preliminary data.</text>
</comment>
<evidence type="ECO:0000313" key="2">
    <source>
        <dbReference type="Proteomes" id="UP001596043"/>
    </source>
</evidence>
<name>A0ABV9HW46_9FLAO</name>
<sequence>MALQILECNGTFYLKGALNLTTSYPFIHHFENVLKSTKEVTVNIDQVQEIDRSGVDAFKTIYCNAEKEHKQFSVIGNGCKDLYDEFRYSPVA</sequence>
<organism evidence="1 2">
    <name type="scientific">Dokdonia ponticola</name>
    <dbReference type="NCBI Taxonomy" id="2041041"/>
    <lineage>
        <taxon>Bacteria</taxon>
        <taxon>Pseudomonadati</taxon>
        <taxon>Bacteroidota</taxon>
        <taxon>Flavobacteriia</taxon>
        <taxon>Flavobacteriales</taxon>
        <taxon>Flavobacteriaceae</taxon>
        <taxon>Dokdonia</taxon>
    </lineage>
</organism>
<keyword evidence="2" id="KW-1185">Reference proteome</keyword>
<dbReference type="InterPro" id="IPR036513">
    <property type="entry name" value="STAS_dom_sf"/>
</dbReference>
<dbReference type="SUPFAM" id="SSF52091">
    <property type="entry name" value="SpoIIaa-like"/>
    <property type="match status" value="1"/>
</dbReference>